<accession>A0A6M0RT38</accession>
<comment type="subcellular location">
    <subcellularLocation>
        <location evidence="1">Membrane</location>
    </subcellularLocation>
</comment>
<protein>
    <submittedName>
        <fullName evidence="6">Serine hydrolase</fullName>
    </submittedName>
</protein>
<dbReference type="InterPro" id="IPR021860">
    <property type="entry name" value="Peptidase_S12_Pab87-rel_C"/>
</dbReference>
<dbReference type="PANTHER" id="PTHR46825">
    <property type="entry name" value="D-ALANYL-D-ALANINE-CARBOXYPEPTIDASE/ENDOPEPTIDASE AMPH"/>
    <property type="match status" value="1"/>
</dbReference>
<dbReference type="Pfam" id="PF00144">
    <property type="entry name" value="Beta-lactamase"/>
    <property type="match status" value="1"/>
</dbReference>
<evidence type="ECO:0000259" key="4">
    <source>
        <dbReference type="Pfam" id="PF00144"/>
    </source>
</evidence>
<evidence type="ECO:0000313" key="7">
    <source>
        <dbReference type="Proteomes" id="UP000481033"/>
    </source>
</evidence>
<sequence length="509" mass="56051">MGRRLQLASLIGMAVGFAWSANAMASSSDLTTLQFLQPQDAPMLANAPALVDQCATSSTETALTADTIDEINAYLDAYDQTGRLSGNVVIDYGTASTFTCSYGLANREHQVANTVETKFRIGSITKQFTAVAILQLQEQGRLDVQAPISSYLPDYPDGDRITSHHLLTHTSGIPEYLDGEIFPDIQEWLRLPSNLDQLVDRFKDLPLEFDPGDQFKYSNSGYVLLTQILETVSGQTYADYVQANIFTPLGMNNTGYEIPHAVIPDLAQGYTFAGPDLYLQADPIDMSIPQGAGGLYSTLGDLAIWNQWLYGDQPLEQPILSQASIDLLAQPVAKMDADEDQPDAFYGYGLVSDAHLGRQRIHHSGGINGFRSSLMHYPEENLTISVLLNLTNQATDSIAEGLAAILLDEPYTMPRQREAIDLDPALYEQYVGTYQLLPELQVKLRVENNQLVSQATGQASVILYPSSETEFFAQVVDILIKFNLSEDGTVEGFTLFDHGYELFAPRLDD</sequence>
<comment type="caution">
    <text evidence="6">The sequence shown here is derived from an EMBL/GenBank/DDBJ whole genome shotgun (WGS) entry which is preliminary data.</text>
</comment>
<keyword evidence="6" id="KW-0378">Hydrolase</keyword>
<dbReference type="InterPro" id="IPR012338">
    <property type="entry name" value="Beta-lactam/transpept-like"/>
</dbReference>
<dbReference type="Pfam" id="PF11954">
    <property type="entry name" value="DUF3471"/>
    <property type="match status" value="1"/>
</dbReference>
<feature type="signal peptide" evidence="3">
    <location>
        <begin position="1"/>
        <end position="25"/>
    </location>
</feature>
<dbReference type="EMBL" id="QXHD01000004">
    <property type="protein sequence ID" value="NEZ59425.1"/>
    <property type="molecule type" value="Genomic_DNA"/>
</dbReference>
<dbReference type="GO" id="GO:0016787">
    <property type="term" value="F:hydrolase activity"/>
    <property type="evidence" value="ECO:0007669"/>
    <property type="project" value="UniProtKB-KW"/>
</dbReference>
<feature type="domain" description="Beta-lactamase-related" evidence="4">
    <location>
        <begin position="72"/>
        <end position="397"/>
    </location>
</feature>
<gene>
    <name evidence="6" type="ORF">DXZ20_28020</name>
</gene>
<feature type="chain" id="PRO_5026883333" evidence="3">
    <location>
        <begin position="26"/>
        <end position="509"/>
    </location>
</feature>
<dbReference type="SUPFAM" id="SSF56601">
    <property type="entry name" value="beta-lactamase/transpeptidase-like"/>
    <property type="match status" value="1"/>
</dbReference>
<dbReference type="Proteomes" id="UP000481033">
    <property type="component" value="Unassembled WGS sequence"/>
</dbReference>
<evidence type="ECO:0000256" key="2">
    <source>
        <dbReference type="ARBA" id="ARBA00023136"/>
    </source>
</evidence>
<dbReference type="PANTHER" id="PTHR46825:SF11">
    <property type="entry name" value="PENICILLIN-BINDING PROTEIN 4"/>
    <property type="match status" value="1"/>
</dbReference>
<evidence type="ECO:0000313" key="6">
    <source>
        <dbReference type="EMBL" id="NEZ59425.1"/>
    </source>
</evidence>
<feature type="domain" description="Peptidase S12 Pab87-related C-terminal" evidence="5">
    <location>
        <begin position="417"/>
        <end position="496"/>
    </location>
</feature>
<evidence type="ECO:0000259" key="5">
    <source>
        <dbReference type="Pfam" id="PF11954"/>
    </source>
</evidence>
<dbReference type="Gene3D" id="3.40.710.10">
    <property type="entry name" value="DD-peptidase/beta-lactamase superfamily"/>
    <property type="match status" value="1"/>
</dbReference>
<evidence type="ECO:0000256" key="3">
    <source>
        <dbReference type="SAM" id="SignalP"/>
    </source>
</evidence>
<dbReference type="InterPro" id="IPR001466">
    <property type="entry name" value="Beta-lactam-related"/>
</dbReference>
<keyword evidence="3" id="KW-0732">Signal</keyword>
<dbReference type="InterPro" id="IPR050491">
    <property type="entry name" value="AmpC-like"/>
</dbReference>
<dbReference type="AlphaFoldDB" id="A0A6M0RT38"/>
<keyword evidence="2" id="KW-0472">Membrane</keyword>
<keyword evidence="7" id="KW-1185">Reference proteome</keyword>
<organism evidence="6 7">
    <name type="scientific">Adonisia turfae CCMR0081</name>
    <dbReference type="NCBI Taxonomy" id="2292702"/>
    <lineage>
        <taxon>Bacteria</taxon>
        <taxon>Bacillati</taxon>
        <taxon>Cyanobacteriota</taxon>
        <taxon>Adonisia</taxon>
        <taxon>Adonisia turfae</taxon>
    </lineage>
</organism>
<evidence type="ECO:0000256" key="1">
    <source>
        <dbReference type="ARBA" id="ARBA00004370"/>
    </source>
</evidence>
<reference evidence="6 7" key="1">
    <citation type="journal article" date="2020" name="Microb. Ecol.">
        <title>Ecogenomics of the Marine Benthic Filamentous Cyanobacterium Adonisia.</title>
        <authorList>
            <person name="Walter J.M."/>
            <person name="Coutinho F.H."/>
            <person name="Leomil L."/>
            <person name="Hargreaves P.I."/>
            <person name="Campeao M.E."/>
            <person name="Vieira V.V."/>
            <person name="Silva B.S."/>
            <person name="Fistarol G.O."/>
            <person name="Salomon P.S."/>
            <person name="Sawabe T."/>
            <person name="Mino S."/>
            <person name="Hosokawa M."/>
            <person name="Miyashita H."/>
            <person name="Maruyama F."/>
            <person name="van Verk M.C."/>
            <person name="Dutilh B.E."/>
            <person name="Thompson C.C."/>
            <person name="Thompson F.L."/>
        </authorList>
    </citation>
    <scope>NUCLEOTIDE SEQUENCE [LARGE SCALE GENOMIC DNA]</scope>
    <source>
        <strain evidence="6 7">CCMR0081</strain>
    </source>
</reference>
<dbReference type="GO" id="GO:0016020">
    <property type="term" value="C:membrane"/>
    <property type="evidence" value="ECO:0007669"/>
    <property type="project" value="UniProtKB-SubCell"/>
</dbReference>
<proteinExistence type="predicted"/>
<name>A0A6M0RT38_9CYAN</name>